<protein>
    <submittedName>
        <fullName evidence="1">Uncharacterized protein</fullName>
    </submittedName>
</protein>
<evidence type="ECO:0000313" key="1">
    <source>
        <dbReference type="EMBL" id="AFD27664.1"/>
    </source>
</evidence>
<dbReference type="HOGENOM" id="CLU_917423_0_0_0"/>
<sequence length="303" mass="33966">MREIIYEAGFERREVYLLPNGRFTVQVASDLLLTGGLNEPERVLALPDAEALQVLHTAAPELVVPEGLQIWQLRHPERYSLLGPEAPFPEAYRLCAVLLQIRCKVQGDMIAPTIREKREEIALGVLFPNSSGRVAHRIDGDVHIGMLTISNVAPQVALLLDLIQRKEIQAEHPSYRPILTIAPAVKRAEGGRKTEFIASLEGIEFRISEARAQSGMDGGDMFEVPGIQTAQYGRQIGGSLHRVHLKEQGLKNSIELRRLTQDLICWRTTTEGYLSASREDNSPNYWPRHMHLSLRLVSSTLQT</sequence>
<dbReference type="Proteomes" id="UP000007575">
    <property type="component" value="Plasmid P2"/>
</dbReference>
<reference evidence="1 2" key="1">
    <citation type="journal article" date="2012" name="PLoS ONE">
        <title>Genome sequence and transcriptome analysis of the radioresistant bacterium Deinococcus gobiensis: insights into the extreme environmental adaptations.</title>
        <authorList>
            <person name="Yuan M."/>
            <person name="Chen M."/>
            <person name="Zhang W."/>
            <person name="Lu W."/>
            <person name="Wang J."/>
            <person name="Yang M."/>
            <person name="Zhao P."/>
            <person name="Tang R."/>
            <person name="Li X."/>
            <person name="Hao Y."/>
            <person name="Zhou Z."/>
            <person name="Zhan Y."/>
            <person name="Yu H."/>
            <person name="Teng C."/>
            <person name="Yan Y."/>
            <person name="Ping S."/>
            <person name="Wang Y."/>
            <person name="Lin M."/>
        </authorList>
    </citation>
    <scope>NUCLEOTIDE SEQUENCE [LARGE SCALE GENOMIC DNA]</scope>
    <source>
        <strain evidence="2">DSM 21396 / JCM 16679 / CGMCC 1.7299 / I-0</strain>
        <plasmid evidence="1">P2</plasmid>
    </source>
</reference>
<name>H8H2B7_DEIGI</name>
<keyword evidence="2" id="KW-1185">Reference proteome</keyword>
<proteinExistence type="predicted"/>
<dbReference type="AlphaFoldDB" id="H8H2B7"/>
<keyword evidence="1" id="KW-0614">Plasmid</keyword>
<evidence type="ECO:0000313" key="2">
    <source>
        <dbReference type="Proteomes" id="UP000007575"/>
    </source>
</evidence>
<organism evidence="1 2">
    <name type="scientific">Deinococcus gobiensis (strain DSM 21396 / JCM 16679 / CGMCC 1.7299 / I-0)</name>
    <dbReference type="NCBI Taxonomy" id="745776"/>
    <lineage>
        <taxon>Bacteria</taxon>
        <taxon>Thermotogati</taxon>
        <taxon>Deinococcota</taxon>
        <taxon>Deinococci</taxon>
        <taxon>Deinococcales</taxon>
        <taxon>Deinococcaceae</taxon>
        <taxon>Deinococcus</taxon>
    </lineage>
</organism>
<gene>
    <name evidence="1" type="ordered locus">DGo_PB0395</name>
</gene>
<dbReference type="KEGG" id="dgo:DGo_PB0395"/>
<dbReference type="EMBL" id="CP002193">
    <property type="protein sequence ID" value="AFD27664.1"/>
    <property type="molecule type" value="Genomic_DNA"/>
</dbReference>
<geneLocation type="plasmid" evidence="1 2">
    <name>P2</name>
</geneLocation>
<accession>H8H2B7</accession>